<keyword evidence="3" id="KW-1185">Reference proteome</keyword>
<keyword evidence="1" id="KW-0812">Transmembrane</keyword>
<dbReference type="AlphaFoldDB" id="A0A812CE63"/>
<comment type="caution">
    <text evidence="2">The sequence shown here is derived from an EMBL/GenBank/DDBJ whole genome shotgun (WGS) entry which is preliminary data.</text>
</comment>
<sequence length="158" mass="18316">MKRRKYPHSPLSLSLSHYVHSFSLLSPFLPFNTFPPLLSHETYLSDDLFSSQSDSLSIYMKRRKYPPSLSLSLSLSLSFIQPAFLFLLPLPYCFIKSICLSFFVLPSLPRAVQVIFVGYSSDIYLSIYLSISVLFISIYLSIYLYLIHIERKTIFLYS</sequence>
<gene>
    <name evidence="2" type="ORF">SPHA_36060</name>
</gene>
<name>A0A812CE63_ACAPH</name>
<dbReference type="EMBL" id="CAHIKZ030001566">
    <property type="protein sequence ID" value="CAE1268371.1"/>
    <property type="molecule type" value="Genomic_DNA"/>
</dbReference>
<evidence type="ECO:0000256" key="1">
    <source>
        <dbReference type="SAM" id="Phobius"/>
    </source>
</evidence>
<feature type="transmembrane region" description="Helical" evidence="1">
    <location>
        <begin position="125"/>
        <end position="146"/>
    </location>
</feature>
<organism evidence="2 3">
    <name type="scientific">Acanthosepion pharaonis</name>
    <name type="common">Pharaoh cuttlefish</name>
    <name type="synonym">Sepia pharaonis</name>
    <dbReference type="NCBI Taxonomy" id="158019"/>
    <lineage>
        <taxon>Eukaryota</taxon>
        <taxon>Metazoa</taxon>
        <taxon>Spiralia</taxon>
        <taxon>Lophotrochozoa</taxon>
        <taxon>Mollusca</taxon>
        <taxon>Cephalopoda</taxon>
        <taxon>Coleoidea</taxon>
        <taxon>Decapodiformes</taxon>
        <taxon>Sepiida</taxon>
        <taxon>Sepiina</taxon>
        <taxon>Sepiidae</taxon>
        <taxon>Acanthosepion</taxon>
    </lineage>
</organism>
<protein>
    <submittedName>
        <fullName evidence="2">Uncharacterized protein</fullName>
    </submittedName>
</protein>
<evidence type="ECO:0000313" key="2">
    <source>
        <dbReference type="EMBL" id="CAE1268371.1"/>
    </source>
</evidence>
<accession>A0A812CE63</accession>
<reference evidence="2" key="1">
    <citation type="submission" date="2021-01" db="EMBL/GenBank/DDBJ databases">
        <authorList>
            <person name="Li R."/>
            <person name="Bekaert M."/>
        </authorList>
    </citation>
    <scope>NUCLEOTIDE SEQUENCE</scope>
    <source>
        <strain evidence="2">Farmed</strain>
    </source>
</reference>
<keyword evidence="1" id="KW-0472">Membrane</keyword>
<evidence type="ECO:0000313" key="3">
    <source>
        <dbReference type="Proteomes" id="UP000597762"/>
    </source>
</evidence>
<keyword evidence="1" id="KW-1133">Transmembrane helix</keyword>
<proteinExistence type="predicted"/>
<dbReference type="Proteomes" id="UP000597762">
    <property type="component" value="Unassembled WGS sequence"/>
</dbReference>